<sequence length="147" mass="16120">MFAQGRPALPHPELDALCAEARARYAAGPAPRLPTEAERFALIEELMDARAQADAGDPVHAVTVLTALSRQLMPLLYARHGWWGVKREHWARDLGERAPDLAAELRALLVAPDLAARQAAFETLVRRVTGDLTYREVPPEPQEAGGL</sequence>
<organism evidence="1 2">
    <name type="scientific">Deinococcus gobiensis (strain DSM 21396 / JCM 16679 / CGMCC 1.7299 / I-0)</name>
    <dbReference type="NCBI Taxonomy" id="745776"/>
    <lineage>
        <taxon>Bacteria</taxon>
        <taxon>Thermotogati</taxon>
        <taxon>Deinococcota</taxon>
        <taxon>Deinococci</taxon>
        <taxon>Deinococcales</taxon>
        <taxon>Deinococcaceae</taxon>
        <taxon>Deinococcus</taxon>
    </lineage>
</organism>
<gene>
    <name evidence="1" type="ordered locus">DGo_CA1544</name>
</gene>
<evidence type="ECO:0000313" key="1">
    <source>
        <dbReference type="EMBL" id="AFD25471.1"/>
    </source>
</evidence>
<reference evidence="1 2" key="1">
    <citation type="journal article" date="2012" name="PLoS ONE">
        <title>Genome sequence and transcriptome analysis of the radioresistant bacterium Deinococcus gobiensis: insights into the extreme environmental adaptations.</title>
        <authorList>
            <person name="Yuan M."/>
            <person name="Chen M."/>
            <person name="Zhang W."/>
            <person name="Lu W."/>
            <person name="Wang J."/>
            <person name="Yang M."/>
            <person name="Zhao P."/>
            <person name="Tang R."/>
            <person name="Li X."/>
            <person name="Hao Y."/>
            <person name="Zhou Z."/>
            <person name="Zhan Y."/>
            <person name="Yu H."/>
            <person name="Teng C."/>
            <person name="Yan Y."/>
            <person name="Ping S."/>
            <person name="Wang Y."/>
            <person name="Lin M."/>
        </authorList>
    </citation>
    <scope>NUCLEOTIDE SEQUENCE [LARGE SCALE GENOMIC DNA]</scope>
    <source>
        <strain evidence="1 2">I-0</strain>
    </source>
</reference>
<keyword evidence="2" id="KW-1185">Reference proteome</keyword>
<dbReference type="HOGENOM" id="CLU_1812615_0_0_0"/>
<protein>
    <submittedName>
        <fullName evidence="1">Uncharacterized protein</fullName>
    </submittedName>
</protein>
<dbReference type="PATRIC" id="fig|745776.4.peg.1586"/>
<dbReference type="STRING" id="745776.DGo_CA1544"/>
<dbReference type="KEGG" id="dgo:DGo_CA1544"/>
<name>H8GUE7_DEIGI</name>
<evidence type="ECO:0000313" key="2">
    <source>
        <dbReference type="Proteomes" id="UP000007575"/>
    </source>
</evidence>
<accession>H8GUE7</accession>
<proteinExistence type="predicted"/>
<dbReference type="EMBL" id="CP002191">
    <property type="protein sequence ID" value="AFD25471.1"/>
    <property type="molecule type" value="Genomic_DNA"/>
</dbReference>
<dbReference type="Proteomes" id="UP000007575">
    <property type="component" value="Chromosome"/>
</dbReference>
<dbReference type="AlphaFoldDB" id="H8GUE7"/>